<evidence type="ECO:0000313" key="1">
    <source>
        <dbReference type="EMBL" id="TQJ08430.1"/>
    </source>
</evidence>
<evidence type="ECO:0000313" key="2">
    <source>
        <dbReference type="Proteomes" id="UP000317893"/>
    </source>
</evidence>
<dbReference type="AlphaFoldDB" id="A0A542DZB1"/>
<accession>A0A542DZB1</accession>
<dbReference type="EMBL" id="VFMN01000001">
    <property type="protein sequence ID" value="TQJ08430.1"/>
    <property type="molecule type" value="Genomic_DNA"/>
</dbReference>
<dbReference type="Pfam" id="PF04250">
    <property type="entry name" value="DUF429"/>
    <property type="match status" value="1"/>
</dbReference>
<dbReference type="InterPro" id="IPR007362">
    <property type="entry name" value="DUF429"/>
</dbReference>
<comment type="caution">
    <text evidence="1">The sequence shown here is derived from an EMBL/GenBank/DDBJ whole genome shotgun (WGS) entry which is preliminary data.</text>
</comment>
<name>A0A542DZB1_9MICO</name>
<gene>
    <name evidence="1" type="ORF">FB458_1518</name>
</gene>
<sequence length="283" mass="31016">MSVGLAFASPIDSRSTRVQRASQWPAFAHVALHDVCMETIGIDMAADPKNTAAAQLLWLDGGVRVIEVCSRTGDEELAAWLDRDVDKIGVDCPLGWPDAFVDFVVAHREQQLRRPEVEPEKWRRTLTLRETDMEIVKAQLGTPLSVSADRIAHPTLRLASVLSRRRPAVRRDGSDVVVEVYPAAALKKWQLPGTGYKGPKAVDARRHIVNGLNDALSLDWGGHEDIAVTSDHVMDAVICALVARAAATGRTTRPESLQKEQALREGWIHVPTSEDLSTLSADA</sequence>
<dbReference type="Proteomes" id="UP000317893">
    <property type="component" value="Unassembled WGS sequence"/>
</dbReference>
<organism evidence="1 2">
    <name type="scientific">Lapillicoccus jejuensis</name>
    <dbReference type="NCBI Taxonomy" id="402171"/>
    <lineage>
        <taxon>Bacteria</taxon>
        <taxon>Bacillati</taxon>
        <taxon>Actinomycetota</taxon>
        <taxon>Actinomycetes</taxon>
        <taxon>Micrococcales</taxon>
        <taxon>Intrasporangiaceae</taxon>
        <taxon>Lapillicoccus</taxon>
    </lineage>
</organism>
<proteinExistence type="predicted"/>
<keyword evidence="2" id="KW-1185">Reference proteome</keyword>
<reference evidence="1 2" key="1">
    <citation type="submission" date="2019-06" db="EMBL/GenBank/DDBJ databases">
        <title>Sequencing the genomes of 1000 actinobacteria strains.</title>
        <authorList>
            <person name="Klenk H.-P."/>
        </authorList>
    </citation>
    <scope>NUCLEOTIDE SEQUENCE [LARGE SCALE GENOMIC DNA]</scope>
    <source>
        <strain evidence="1 2">DSM 18607</strain>
    </source>
</reference>
<protein>
    <submittedName>
        <fullName evidence="1">Uncharacterized protein DUF429</fullName>
    </submittedName>
</protein>